<feature type="region of interest" description="Disordered" evidence="1">
    <location>
        <begin position="1"/>
        <end position="21"/>
    </location>
</feature>
<reference evidence="3" key="1">
    <citation type="journal article" date="2013" name="Nature">
        <title>Draft genome of the wheat A-genome progenitor Triticum urartu.</title>
        <authorList>
            <person name="Ling H.Q."/>
            <person name="Zhao S."/>
            <person name="Liu D."/>
            <person name="Wang J."/>
            <person name="Sun H."/>
            <person name="Zhang C."/>
            <person name="Fan H."/>
            <person name="Li D."/>
            <person name="Dong L."/>
            <person name="Tao Y."/>
            <person name="Gao C."/>
            <person name="Wu H."/>
            <person name="Li Y."/>
            <person name="Cui Y."/>
            <person name="Guo X."/>
            <person name="Zheng S."/>
            <person name="Wang B."/>
            <person name="Yu K."/>
            <person name="Liang Q."/>
            <person name="Yang W."/>
            <person name="Lou X."/>
            <person name="Chen J."/>
            <person name="Feng M."/>
            <person name="Jian J."/>
            <person name="Zhang X."/>
            <person name="Luo G."/>
            <person name="Jiang Y."/>
            <person name="Liu J."/>
            <person name="Wang Z."/>
            <person name="Sha Y."/>
            <person name="Zhang B."/>
            <person name="Wu H."/>
            <person name="Tang D."/>
            <person name="Shen Q."/>
            <person name="Xue P."/>
            <person name="Zou S."/>
            <person name="Wang X."/>
            <person name="Liu X."/>
            <person name="Wang F."/>
            <person name="Yang Y."/>
            <person name="An X."/>
            <person name="Dong Z."/>
            <person name="Zhang K."/>
            <person name="Zhang X."/>
            <person name="Luo M.C."/>
            <person name="Dvorak J."/>
            <person name="Tong Y."/>
            <person name="Wang J."/>
            <person name="Yang H."/>
            <person name="Li Z."/>
            <person name="Wang D."/>
            <person name="Zhang A."/>
            <person name="Wang J."/>
        </authorList>
    </citation>
    <scope>NUCLEOTIDE SEQUENCE</scope>
    <source>
        <strain evidence="3">cv. G1812</strain>
    </source>
</reference>
<accession>A0A8R7V451</accession>
<evidence type="ECO:0000256" key="1">
    <source>
        <dbReference type="SAM" id="MobiDB-lite"/>
    </source>
</evidence>
<evidence type="ECO:0000313" key="3">
    <source>
        <dbReference type="Proteomes" id="UP000015106"/>
    </source>
</evidence>
<reference evidence="2" key="3">
    <citation type="submission" date="2022-06" db="UniProtKB">
        <authorList>
            <consortium name="EnsemblPlants"/>
        </authorList>
    </citation>
    <scope>IDENTIFICATION</scope>
</reference>
<keyword evidence="3" id="KW-1185">Reference proteome</keyword>
<dbReference type="AlphaFoldDB" id="A0A8R7V451"/>
<evidence type="ECO:0000313" key="2">
    <source>
        <dbReference type="EnsemblPlants" id="TuG1812G0700004017.01.T02"/>
    </source>
</evidence>
<reference evidence="2" key="2">
    <citation type="submission" date="2018-03" db="EMBL/GenBank/DDBJ databases">
        <title>The Triticum urartu genome reveals the dynamic nature of wheat genome evolution.</title>
        <authorList>
            <person name="Ling H."/>
            <person name="Ma B."/>
            <person name="Shi X."/>
            <person name="Liu H."/>
            <person name="Dong L."/>
            <person name="Sun H."/>
            <person name="Cao Y."/>
            <person name="Gao Q."/>
            <person name="Zheng S."/>
            <person name="Li Y."/>
            <person name="Yu Y."/>
            <person name="Du H."/>
            <person name="Qi M."/>
            <person name="Li Y."/>
            <person name="Yu H."/>
            <person name="Cui Y."/>
            <person name="Wang N."/>
            <person name="Chen C."/>
            <person name="Wu H."/>
            <person name="Zhao Y."/>
            <person name="Zhang J."/>
            <person name="Li Y."/>
            <person name="Zhou W."/>
            <person name="Zhang B."/>
            <person name="Hu W."/>
            <person name="Eijk M."/>
            <person name="Tang J."/>
            <person name="Witsenboer H."/>
            <person name="Zhao S."/>
            <person name="Li Z."/>
            <person name="Zhang A."/>
            <person name="Wang D."/>
            <person name="Liang C."/>
        </authorList>
    </citation>
    <scope>NUCLEOTIDE SEQUENCE [LARGE SCALE GENOMIC DNA]</scope>
    <source>
        <strain evidence="2">cv. G1812</strain>
    </source>
</reference>
<proteinExistence type="predicted"/>
<dbReference type="EnsemblPlants" id="TuG1812G0700004017.01.T02">
    <property type="protein sequence ID" value="TuG1812G0700004017.01.T02"/>
    <property type="gene ID" value="TuG1812G0700004017.01"/>
</dbReference>
<organism evidence="2 3">
    <name type="scientific">Triticum urartu</name>
    <name type="common">Red wild einkorn</name>
    <name type="synonym">Crithodium urartu</name>
    <dbReference type="NCBI Taxonomy" id="4572"/>
    <lineage>
        <taxon>Eukaryota</taxon>
        <taxon>Viridiplantae</taxon>
        <taxon>Streptophyta</taxon>
        <taxon>Embryophyta</taxon>
        <taxon>Tracheophyta</taxon>
        <taxon>Spermatophyta</taxon>
        <taxon>Magnoliopsida</taxon>
        <taxon>Liliopsida</taxon>
        <taxon>Poales</taxon>
        <taxon>Poaceae</taxon>
        <taxon>BOP clade</taxon>
        <taxon>Pooideae</taxon>
        <taxon>Triticodae</taxon>
        <taxon>Triticeae</taxon>
        <taxon>Triticinae</taxon>
        <taxon>Triticum</taxon>
    </lineage>
</organism>
<dbReference type="Gramene" id="TuG1812G0700004017.01.T02">
    <property type="protein sequence ID" value="TuG1812G0700004017.01.T02"/>
    <property type="gene ID" value="TuG1812G0700004017.01"/>
</dbReference>
<sequence>MDGDETLAQHPPMDGWGWGDDGGGGGLLSVLADVVDIDVGDGLQHVDIKGCGCDRGAPWRVCRPWLAMEGPSLPSLCSGHAQAVFYLLFPQKSLFSS</sequence>
<dbReference type="Proteomes" id="UP000015106">
    <property type="component" value="Chromosome 7"/>
</dbReference>
<protein>
    <submittedName>
        <fullName evidence="2">Uncharacterized protein</fullName>
    </submittedName>
</protein>
<name>A0A8R7V451_TRIUA</name>